<dbReference type="RefSeq" id="WP_148691995.1">
    <property type="nucleotide sequence ID" value="NZ_CP020477.1"/>
</dbReference>
<name>A0A1W6K0X8_9CREN</name>
<dbReference type="Pfam" id="PF00557">
    <property type="entry name" value="Peptidase_M24"/>
    <property type="match status" value="1"/>
</dbReference>
<accession>A0A1W6K0X8</accession>
<evidence type="ECO:0000256" key="2">
    <source>
        <dbReference type="ARBA" id="ARBA00022801"/>
    </source>
</evidence>
<dbReference type="GO" id="GO:0046872">
    <property type="term" value="F:metal ion binding"/>
    <property type="evidence" value="ECO:0007669"/>
    <property type="project" value="UniProtKB-KW"/>
</dbReference>
<keyword evidence="1 3" id="KW-0479">Metal-binding</keyword>
<dbReference type="Proteomes" id="UP000193404">
    <property type="component" value="Chromosome"/>
</dbReference>
<dbReference type="PANTHER" id="PTHR46112:SF9">
    <property type="entry name" value="XAA-PRO AMINOPEPTIDASE"/>
    <property type="match status" value="1"/>
</dbReference>
<dbReference type="Gene3D" id="3.40.350.10">
    <property type="entry name" value="Creatinase/prolidase N-terminal domain"/>
    <property type="match status" value="1"/>
</dbReference>
<comment type="similarity">
    <text evidence="3">Belongs to the peptidase M24B family.</text>
</comment>
<dbReference type="InterPro" id="IPR000994">
    <property type="entry name" value="Pept_M24"/>
</dbReference>
<keyword evidence="6" id="KW-0031">Aminopeptidase</keyword>
<keyword evidence="2" id="KW-0378">Hydrolase</keyword>
<dbReference type="SUPFAM" id="SSF53092">
    <property type="entry name" value="Creatinase/prolidase N-terminal domain"/>
    <property type="match status" value="1"/>
</dbReference>
<dbReference type="OrthoDB" id="1346at2157"/>
<evidence type="ECO:0000256" key="3">
    <source>
        <dbReference type="RuleBase" id="RU000590"/>
    </source>
</evidence>
<dbReference type="InterPro" id="IPR050659">
    <property type="entry name" value="Peptidase_M24B"/>
</dbReference>
<dbReference type="InterPro" id="IPR000587">
    <property type="entry name" value="Creatinase_N"/>
</dbReference>
<feature type="domain" description="Creatinase N-terminal" evidence="5">
    <location>
        <begin position="5"/>
        <end position="129"/>
    </location>
</feature>
<dbReference type="GO" id="GO:0004177">
    <property type="term" value="F:aminopeptidase activity"/>
    <property type="evidence" value="ECO:0007669"/>
    <property type="project" value="UniProtKB-KW"/>
</dbReference>
<dbReference type="InterPro" id="IPR029149">
    <property type="entry name" value="Creatin/AminoP/Spt16_N"/>
</dbReference>
<proteinExistence type="inferred from homology"/>
<dbReference type="GeneID" id="41591131"/>
<dbReference type="AlphaFoldDB" id="A0A1W6K0X8"/>
<dbReference type="PROSITE" id="PS00491">
    <property type="entry name" value="PROLINE_PEPTIDASE"/>
    <property type="match status" value="1"/>
</dbReference>
<gene>
    <name evidence="6" type="ORF">B6F84_09365</name>
</gene>
<evidence type="ECO:0000313" key="7">
    <source>
        <dbReference type="Proteomes" id="UP000193404"/>
    </source>
</evidence>
<dbReference type="Gene3D" id="3.90.230.10">
    <property type="entry name" value="Creatinase/methionine aminopeptidase superfamily"/>
    <property type="match status" value="1"/>
</dbReference>
<dbReference type="KEGG" id="aman:B6F84_09365"/>
<dbReference type="Pfam" id="PF01321">
    <property type="entry name" value="Creatinase_N"/>
    <property type="match status" value="1"/>
</dbReference>
<dbReference type="SUPFAM" id="SSF55920">
    <property type="entry name" value="Creatinase/aminopeptidase"/>
    <property type="match status" value="1"/>
</dbReference>
<keyword evidence="6" id="KW-0645">Protease</keyword>
<evidence type="ECO:0000313" key="6">
    <source>
        <dbReference type="EMBL" id="ARM76211.1"/>
    </source>
</evidence>
<evidence type="ECO:0000259" key="5">
    <source>
        <dbReference type="Pfam" id="PF01321"/>
    </source>
</evidence>
<evidence type="ECO:0000259" key="4">
    <source>
        <dbReference type="Pfam" id="PF00557"/>
    </source>
</evidence>
<dbReference type="EMBL" id="CP020477">
    <property type="protein sequence ID" value="ARM76211.1"/>
    <property type="molecule type" value="Genomic_DNA"/>
</dbReference>
<dbReference type="PANTHER" id="PTHR46112">
    <property type="entry name" value="AMINOPEPTIDASE"/>
    <property type="match status" value="1"/>
</dbReference>
<feature type="domain" description="Peptidase M24" evidence="4">
    <location>
        <begin position="137"/>
        <end position="337"/>
    </location>
</feature>
<sequence>MTTNRIEKLRKKMKENEIDEVIIGTTSNMFYLTNFIEEQMERPLLFIINNEEEYFLAPKIYEEQLSKLGFNIITYGDGEDPYGKLRLKNQENIAIDDQLWSIFLINIIHRFSPKKLVVASSFLKELRMVKDNEEIDIMKKGIEIAEKSFLEFLNHIEEGKTECELAKTLENIFYNFGAEGVSFAPILTSGPNTSMPHLRCTDRKIKSGDVIIADFGIKYHGYSTDTTRVISLGKPSSEVLNIHNIVLEAQEKAENESKINMRGKEIDNLAREVISKKGFGKYFIHRTGHGIGIDVHEEPYISQDSETTIDERMTFTVEPGIYLPGKFGIRIENMVMMNKDGVKAFNKLSKDIYIV</sequence>
<dbReference type="InterPro" id="IPR036005">
    <property type="entry name" value="Creatinase/aminopeptidase-like"/>
</dbReference>
<dbReference type="STRING" id="282676.B6F84_09365"/>
<evidence type="ECO:0000256" key="1">
    <source>
        <dbReference type="ARBA" id="ARBA00022723"/>
    </source>
</evidence>
<keyword evidence="7" id="KW-1185">Reference proteome</keyword>
<dbReference type="CDD" id="cd01092">
    <property type="entry name" value="APP-like"/>
    <property type="match status" value="1"/>
</dbReference>
<protein>
    <submittedName>
        <fullName evidence="6">X-pro aminopeptidase</fullName>
    </submittedName>
</protein>
<reference evidence="6 7" key="1">
    <citation type="submission" date="2017-03" db="EMBL/GenBank/DDBJ databases">
        <title>Sulfur activation and transportation mechanism of thermophilic Archaea Acidianus manzaensis YN-25.</title>
        <authorList>
            <person name="Ma Y."/>
            <person name="Yang Y."/>
            <person name="Xia J."/>
        </authorList>
    </citation>
    <scope>NUCLEOTIDE SEQUENCE [LARGE SCALE GENOMIC DNA]</scope>
    <source>
        <strain evidence="6 7">YN-25</strain>
    </source>
</reference>
<dbReference type="InterPro" id="IPR001131">
    <property type="entry name" value="Peptidase_M24B_aminopep-P_CS"/>
</dbReference>
<organism evidence="6 7">
    <name type="scientific">Acidianus manzaensis</name>
    <dbReference type="NCBI Taxonomy" id="282676"/>
    <lineage>
        <taxon>Archaea</taxon>
        <taxon>Thermoproteota</taxon>
        <taxon>Thermoprotei</taxon>
        <taxon>Sulfolobales</taxon>
        <taxon>Sulfolobaceae</taxon>
        <taxon>Acidianus</taxon>
    </lineage>
</organism>